<evidence type="ECO:0000256" key="1">
    <source>
        <dbReference type="PROSITE-ProRule" id="PRU00169"/>
    </source>
</evidence>
<dbReference type="SMART" id="SM00448">
    <property type="entry name" value="REC"/>
    <property type="match status" value="1"/>
</dbReference>
<reference evidence="4 5" key="1">
    <citation type="submission" date="2020-12" db="EMBL/GenBank/DDBJ databases">
        <title>Pseudomonas schmalbachii sp. nov. isolated from millipede gut.</title>
        <authorList>
            <person name="Shelomi M."/>
        </authorList>
    </citation>
    <scope>NUCLEOTIDE SEQUENCE [LARGE SCALE GENOMIC DNA]</scope>
    <source>
        <strain evidence="4 5">Milli4</strain>
    </source>
</reference>
<protein>
    <submittedName>
        <fullName evidence="4">HDOD domain-containing protein</fullName>
    </submittedName>
</protein>
<dbReference type="PROSITE" id="PS51833">
    <property type="entry name" value="HDOD"/>
    <property type="match status" value="1"/>
</dbReference>
<feature type="domain" description="HDOD" evidence="3">
    <location>
        <begin position="159"/>
        <end position="347"/>
    </location>
</feature>
<evidence type="ECO:0000313" key="4">
    <source>
        <dbReference type="EMBL" id="MBO3277473.1"/>
    </source>
</evidence>
<dbReference type="Pfam" id="PF00072">
    <property type="entry name" value="Response_reg"/>
    <property type="match status" value="1"/>
</dbReference>
<dbReference type="SUPFAM" id="SSF109604">
    <property type="entry name" value="HD-domain/PDEase-like"/>
    <property type="match status" value="1"/>
</dbReference>
<dbReference type="Pfam" id="PF08668">
    <property type="entry name" value="HDOD"/>
    <property type="match status" value="1"/>
</dbReference>
<dbReference type="PANTHER" id="PTHR33525:SF3">
    <property type="entry name" value="RIBONUCLEASE Y"/>
    <property type="match status" value="1"/>
</dbReference>
<dbReference type="Proteomes" id="UP000669060">
    <property type="component" value="Unassembled WGS sequence"/>
</dbReference>
<accession>A0ABS3TV10</accession>
<dbReference type="RefSeq" id="WP_208315770.1">
    <property type="nucleotide sequence ID" value="NZ_JAELYA010000008.1"/>
</dbReference>
<dbReference type="Gene3D" id="3.40.50.2300">
    <property type="match status" value="1"/>
</dbReference>
<dbReference type="EMBL" id="JAELYA010000008">
    <property type="protein sequence ID" value="MBO3277473.1"/>
    <property type="molecule type" value="Genomic_DNA"/>
</dbReference>
<dbReference type="CDD" id="cd00156">
    <property type="entry name" value="REC"/>
    <property type="match status" value="1"/>
</dbReference>
<name>A0ABS3TV10_9PSED</name>
<proteinExistence type="predicted"/>
<evidence type="ECO:0000259" key="3">
    <source>
        <dbReference type="PROSITE" id="PS51833"/>
    </source>
</evidence>
<comment type="caution">
    <text evidence="4">The sequence shown here is derived from an EMBL/GenBank/DDBJ whole genome shotgun (WGS) entry which is preliminary data.</text>
</comment>
<dbReference type="Gene3D" id="1.10.3210.10">
    <property type="entry name" value="Hypothetical protein af1432"/>
    <property type="match status" value="1"/>
</dbReference>
<dbReference type="InterPro" id="IPR011006">
    <property type="entry name" value="CheY-like_superfamily"/>
</dbReference>
<dbReference type="InterPro" id="IPR001789">
    <property type="entry name" value="Sig_transdc_resp-reg_receiver"/>
</dbReference>
<feature type="domain" description="Response regulatory" evidence="2">
    <location>
        <begin position="9"/>
        <end position="125"/>
    </location>
</feature>
<organism evidence="4 5">
    <name type="scientific">Pseudomonas schmalbachii</name>
    <dbReference type="NCBI Taxonomy" id="2816993"/>
    <lineage>
        <taxon>Bacteria</taxon>
        <taxon>Pseudomonadati</taxon>
        <taxon>Pseudomonadota</taxon>
        <taxon>Gammaproteobacteria</taxon>
        <taxon>Pseudomonadales</taxon>
        <taxon>Pseudomonadaceae</taxon>
        <taxon>Pseudomonas</taxon>
    </lineage>
</organism>
<dbReference type="InterPro" id="IPR052340">
    <property type="entry name" value="RNase_Y/CdgJ"/>
</dbReference>
<gene>
    <name evidence="4" type="ORF">JFY56_19855</name>
</gene>
<dbReference type="PANTHER" id="PTHR33525">
    <property type="match status" value="1"/>
</dbReference>
<comment type="caution">
    <text evidence="1">Lacks conserved residue(s) required for the propagation of feature annotation.</text>
</comment>
<dbReference type="SUPFAM" id="SSF52172">
    <property type="entry name" value="CheY-like"/>
    <property type="match status" value="1"/>
</dbReference>
<evidence type="ECO:0000313" key="5">
    <source>
        <dbReference type="Proteomes" id="UP000669060"/>
    </source>
</evidence>
<evidence type="ECO:0000259" key="2">
    <source>
        <dbReference type="PROSITE" id="PS50110"/>
    </source>
</evidence>
<keyword evidence="5" id="KW-1185">Reference proteome</keyword>
<dbReference type="InterPro" id="IPR013976">
    <property type="entry name" value="HDOD"/>
</dbReference>
<sequence length="398" mass="42835">MTELIPAPAVLVAAADSWSRELLGQLVLNVRCDADVQYVGDGPQAIEALRQQPFALALVEQELPLADGLDVLRAARQMRRGEAFILISSRADAASVRAALPLAPTAYLIKPFNAENLRQRLQKLLLVPGQEVVCDLPSMNPQTSLQDFLRTARDSTDGAPLMDGVELAARRCLNAEECVLADLENEFGRDPQITACLIAAANSAAQHVGMSCQTLAQALARLGLTQALNLALGVSLQRAAQLDEPLLKQSAEQFWDLSQRCADSAQTLALALGADAPRCYTAGLLHCLGELALLRSLQDWCNGGGELDEDEIEGCLRELGAGFGSALRARWRLPLELRELIAAAYGVSAGVFSREALILNLAASAVRMPQEQRGELLESKAARMLGLKSAQRRLLEAL</sequence>
<dbReference type="PROSITE" id="PS50110">
    <property type="entry name" value="RESPONSE_REGULATORY"/>
    <property type="match status" value="1"/>
</dbReference>